<dbReference type="EMBL" id="CAXAMN010024005">
    <property type="protein sequence ID" value="CAK9083061.1"/>
    <property type="molecule type" value="Genomic_DNA"/>
</dbReference>
<evidence type="ECO:0000313" key="3">
    <source>
        <dbReference type="Proteomes" id="UP001642484"/>
    </source>
</evidence>
<accession>A0ABP0Q5U1</accession>
<evidence type="ECO:0000256" key="1">
    <source>
        <dbReference type="SAM" id="Coils"/>
    </source>
</evidence>
<sequence>MESSRAFWWVKVKGSGSSIMIYEEELAKTKNAYNILEIAKTKTCLEVPIHMLKLFEREKDSHEGQAVRNSLSVHHVRGGNDDLDPLYVSYPDECPDASSSAQVSLSDIIKMQEKIEQKIEEENAKAQEKVTQKIEEENAKAQEKVMQTLVPLCQQAFELVPASSSSWDEYFGFCVSEHIYHKKQSQGASALGIDIADPSNGLPLLKHFEVLYQDGDMTLFSLCCNKSARTKHHYGQNSYSA</sequence>
<keyword evidence="3" id="KW-1185">Reference proteome</keyword>
<proteinExistence type="predicted"/>
<organism evidence="2 3">
    <name type="scientific">Durusdinium trenchii</name>
    <dbReference type="NCBI Taxonomy" id="1381693"/>
    <lineage>
        <taxon>Eukaryota</taxon>
        <taxon>Sar</taxon>
        <taxon>Alveolata</taxon>
        <taxon>Dinophyceae</taxon>
        <taxon>Suessiales</taxon>
        <taxon>Symbiodiniaceae</taxon>
        <taxon>Durusdinium</taxon>
    </lineage>
</organism>
<protein>
    <recommendedName>
        <fullName evidence="4">BSD domain-containing protein</fullName>
    </recommendedName>
</protein>
<name>A0ABP0Q5U1_9DINO</name>
<evidence type="ECO:0000313" key="2">
    <source>
        <dbReference type="EMBL" id="CAK9083061.1"/>
    </source>
</evidence>
<gene>
    <name evidence="2" type="ORF">CCMP2556_LOCUS40532</name>
</gene>
<feature type="coiled-coil region" evidence="1">
    <location>
        <begin position="105"/>
        <end position="144"/>
    </location>
</feature>
<dbReference type="Proteomes" id="UP001642484">
    <property type="component" value="Unassembled WGS sequence"/>
</dbReference>
<keyword evidence="1" id="KW-0175">Coiled coil</keyword>
<comment type="caution">
    <text evidence="2">The sequence shown here is derived from an EMBL/GenBank/DDBJ whole genome shotgun (WGS) entry which is preliminary data.</text>
</comment>
<evidence type="ECO:0008006" key="4">
    <source>
        <dbReference type="Google" id="ProtNLM"/>
    </source>
</evidence>
<reference evidence="2 3" key="1">
    <citation type="submission" date="2024-02" db="EMBL/GenBank/DDBJ databases">
        <authorList>
            <person name="Chen Y."/>
            <person name="Shah S."/>
            <person name="Dougan E. K."/>
            <person name="Thang M."/>
            <person name="Chan C."/>
        </authorList>
    </citation>
    <scope>NUCLEOTIDE SEQUENCE [LARGE SCALE GENOMIC DNA]</scope>
</reference>